<evidence type="ECO:0000313" key="2">
    <source>
        <dbReference type="EMBL" id="MBD2777371.1"/>
    </source>
</evidence>
<gene>
    <name evidence="2" type="ORF">ICL16_36315</name>
</gene>
<organism evidence="2 3">
    <name type="scientific">Iningainema tapete BLCC-T55</name>
    <dbReference type="NCBI Taxonomy" id="2748662"/>
    <lineage>
        <taxon>Bacteria</taxon>
        <taxon>Bacillati</taxon>
        <taxon>Cyanobacteriota</taxon>
        <taxon>Cyanophyceae</taxon>
        <taxon>Nostocales</taxon>
        <taxon>Scytonemataceae</taxon>
        <taxon>Iningainema tapete</taxon>
    </lineage>
</organism>
<dbReference type="EMBL" id="JACXAE010000110">
    <property type="protein sequence ID" value="MBD2777371.1"/>
    <property type="molecule type" value="Genomic_DNA"/>
</dbReference>
<dbReference type="GO" id="GO:0016758">
    <property type="term" value="F:hexosyltransferase activity"/>
    <property type="evidence" value="ECO:0007669"/>
    <property type="project" value="InterPro"/>
</dbReference>
<sequence length="414" mass="46283">MRIAICSLSQFTYIAEFCDAAQCLNEKHEVCYFLGFYCQNSIRLLEQKNLSYQVAMDEQVDITSMLTIPATAKYAYEIFKSYFFKHAEVMLPYLIKALKAWKPDLILSYFRDYAGMTAAEILDIPMVSFGSAGSVFRVEGIDPPYGSGVSREAPKRLLQLMWKLHHEFNHKLDWVYNETIRRPYGLDDAHNVSTLHSNKLFLLSTISSLSNKYSQEPPYIKYVGPLFSGKVKSREIDDTDAIAYINSLPQPRVFMVLGTTHAELIIEKCLEALLAFPGSVIVSLGGKTVAHISSLLKSKNVTWSPFFSDLNQVLKLVDAVITVTAPKTVLASLAVGKPLICLPQQGEQYELAYRLQSLGVGEIPCPKRWDAQAFAFITEQVATESKYIKAASILQAEIEQSGGISEVVKAIEAL</sequence>
<keyword evidence="3" id="KW-1185">Reference proteome</keyword>
<evidence type="ECO:0000259" key="1">
    <source>
        <dbReference type="Pfam" id="PF04101"/>
    </source>
</evidence>
<reference evidence="2" key="1">
    <citation type="submission" date="2020-09" db="EMBL/GenBank/DDBJ databases">
        <title>Iningainema tapete sp. nov. (Scytonemataceae, Cyanobacteria) from greenhouses in central Florida (USA) produces two types of nodularin with biosynthetic potential for microcystin-LR and anabaenopeptins.</title>
        <authorList>
            <person name="Berthold D.E."/>
            <person name="Lefler F.W."/>
            <person name="Huang I.-S."/>
            <person name="Abdulla H."/>
            <person name="Zimba P.V."/>
            <person name="Laughinghouse H.D. IV."/>
        </authorList>
    </citation>
    <scope>NUCLEOTIDE SEQUENCE</scope>
    <source>
        <strain evidence="2">BLCCT55</strain>
    </source>
</reference>
<dbReference type="Gene3D" id="3.40.50.2000">
    <property type="entry name" value="Glycogen Phosphorylase B"/>
    <property type="match status" value="2"/>
</dbReference>
<dbReference type="InterPro" id="IPR007235">
    <property type="entry name" value="Glyco_trans_28_C"/>
</dbReference>
<accession>A0A8J6XQF4</accession>
<comment type="caution">
    <text evidence="2">The sequence shown here is derived from an EMBL/GenBank/DDBJ whole genome shotgun (WGS) entry which is preliminary data.</text>
</comment>
<dbReference type="Proteomes" id="UP000629098">
    <property type="component" value="Unassembled WGS sequence"/>
</dbReference>
<dbReference type="AlphaFoldDB" id="A0A8J6XQF4"/>
<name>A0A8J6XQF4_9CYAN</name>
<dbReference type="Pfam" id="PF04101">
    <property type="entry name" value="Glyco_tran_28_C"/>
    <property type="match status" value="1"/>
</dbReference>
<dbReference type="RefSeq" id="WP_190836443.1">
    <property type="nucleotide sequence ID" value="NZ_CAWPPI010000110.1"/>
</dbReference>
<proteinExistence type="predicted"/>
<feature type="domain" description="Glycosyl transferase family 28 C-terminal" evidence="1">
    <location>
        <begin position="253"/>
        <end position="362"/>
    </location>
</feature>
<dbReference type="PANTHER" id="PTHR21015:SF22">
    <property type="entry name" value="GLYCOSYLTRANSFERASE"/>
    <property type="match status" value="1"/>
</dbReference>
<dbReference type="PANTHER" id="PTHR21015">
    <property type="entry name" value="UDP-N-ACETYLGLUCOSAMINE--N-ACETYLMURAMYL-(PENTAPEPTIDE) PYROPHOSPHORYL-UNDECAPRENOL N-ACETYLGLUCOSAMINE TRANSFERASE 1"/>
    <property type="match status" value="1"/>
</dbReference>
<dbReference type="SUPFAM" id="SSF53756">
    <property type="entry name" value="UDP-Glycosyltransferase/glycogen phosphorylase"/>
    <property type="match status" value="1"/>
</dbReference>
<protein>
    <recommendedName>
        <fullName evidence="1">Glycosyl transferase family 28 C-terminal domain-containing protein</fullName>
    </recommendedName>
</protein>
<evidence type="ECO:0000313" key="3">
    <source>
        <dbReference type="Proteomes" id="UP000629098"/>
    </source>
</evidence>